<gene>
    <name evidence="8" type="ORF">CONPUDRAFT_106101</name>
</gene>
<evidence type="ECO:0000256" key="6">
    <source>
        <dbReference type="ARBA" id="ARBA00023593"/>
    </source>
</evidence>
<protein>
    <recommendedName>
        <fullName evidence="10">NAD(P)-binding protein</fullName>
    </recommendedName>
</protein>
<dbReference type="EMBL" id="JH711580">
    <property type="protein sequence ID" value="EIW79537.1"/>
    <property type="molecule type" value="Genomic_DNA"/>
</dbReference>
<dbReference type="SUPFAM" id="SSF51735">
    <property type="entry name" value="NAD(P)-binding Rossmann-fold domains"/>
    <property type="match status" value="1"/>
</dbReference>
<dbReference type="PANTHER" id="PTHR43647:SF1">
    <property type="entry name" value="3-KETO-STEROID REDUCTASE ERG27"/>
    <property type="match status" value="1"/>
</dbReference>
<dbReference type="GO" id="GO:0000253">
    <property type="term" value="F:3-beta-hydroxysteroid 3-dehydrogenase (NADP+) activity"/>
    <property type="evidence" value="ECO:0007669"/>
    <property type="project" value="TreeGrafter"/>
</dbReference>
<dbReference type="RefSeq" id="XP_007769929.1">
    <property type="nucleotide sequence ID" value="XM_007771739.1"/>
</dbReference>
<evidence type="ECO:0000256" key="1">
    <source>
        <dbReference type="ARBA" id="ARBA00022516"/>
    </source>
</evidence>
<proteinExistence type="inferred from homology"/>
<name>A0A5M3MKJ0_CONPW</name>
<keyword evidence="9" id="KW-1185">Reference proteome</keyword>
<evidence type="ECO:0000256" key="2">
    <source>
        <dbReference type="ARBA" id="ARBA00022857"/>
    </source>
</evidence>
<evidence type="ECO:0000256" key="4">
    <source>
        <dbReference type="ARBA" id="ARBA00023002"/>
    </source>
</evidence>
<feature type="compositionally biased region" description="Polar residues" evidence="7">
    <location>
        <begin position="284"/>
        <end position="293"/>
    </location>
</feature>
<sequence>MTPEPKTAVGINPVVVVTGANRGVGYGICLRFLRQLCLPAPPDAFLKSDGGAPKELPNSHWLTRVGKVTIVMACRDIDAGSRAREKLVKQFEADVVRHARARSKMGRDGMPEVDVVVRELNLGIASSVFEFLGWLRQTYPHVSHLVCNAAVAPFIGVDNTRVMAQYRNNFAKAFIAPDYLIQRTGETSQDGLGLVWQCNFFGHYMLFRGMHELFSAFAQTSGRQARVVWMSTLASMPEDYSSDDWQLLRTRQPYEGSKYQMQLVRNHFSSGDLDQFEDSRSETTQKTASHSTSEPFHLLVQPGVVATKLDPLNSSGAAAAVRSATLFLCRLFGSTNHTTDPYKGAISAVHAMLVDIPPVLSSAGDTASMYPSLKSNVKLSSKSALMRREYVAVAECSEEWSRSEMEKASGLVEHCDELYQTLLQSFSR</sequence>
<evidence type="ECO:0008006" key="10">
    <source>
        <dbReference type="Google" id="ProtNLM"/>
    </source>
</evidence>
<comment type="caution">
    <text evidence="8">The sequence shown here is derived from an EMBL/GenBank/DDBJ whole genome shotgun (WGS) entry which is preliminary data.</text>
</comment>
<dbReference type="GO" id="GO:0005741">
    <property type="term" value="C:mitochondrial outer membrane"/>
    <property type="evidence" value="ECO:0007669"/>
    <property type="project" value="TreeGrafter"/>
</dbReference>
<dbReference type="GO" id="GO:0006694">
    <property type="term" value="P:steroid biosynthetic process"/>
    <property type="evidence" value="ECO:0007669"/>
    <property type="project" value="UniProtKB-KW"/>
</dbReference>
<keyword evidence="2" id="KW-0521">NADP</keyword>
<dbReference type="Gene3D" id="3.40.50.720">
    <property type="entry name" value="NAD(P)-binding Rossmann-like Domain"/>
    <property type="match status" value="1"/>
</dbReference>
<keyword evidence="4" id="KW-0560">Oxidoreductase</keyword>
<organism evidence="8 9">
    <name type="scientific">Coniophora puteana (strain RWD-64-598)</name>
    <name type="common">Brown rot fungus</name>
    <dbReference type="NCBI Taxonomy" id="741705"/>
    <lineage>
        <taxon>Eukaryota</taxon>
        <taxon>Fungi</taxon>
        <taxon>Dikarya</taxon>
        <taxon>Basidiomycota</taxon>
        <taxon>Agaricomycotina</taxon>
        <taxon>Agaricomycetes</taxon>
        <taxon>Agaricomycetidae</taxon>
        <taxon>Boletales</taxon>
        <taxon>Coniophorineae</taxon>
        <taxon>Coniophoraceae</taxon>
        <taxon>Coniophora</taxon>
    </lineage>
</organism>
<dbReference type="GO" id="GO:0005789">
    <property type="term" value="C:endoplasmic reticulum membrane"/>
    <property type="evidence" value="ECO:0007669"/>
    <property type="project" value="TreeGrafter"/>
</dbReference>
<dbReference type="PANTHER" id="PTHR43647">
    <property type="entry name" value="DEHYDROGENASE"/>
    <property type="match status" value="1"/>
</dbReference>
<keyword evidence="5" id="KW-0443">Lipid metabolism</keyword>
<evidence type="ECO:0000313" key="8">
    <source>
        <dbReference type="EMBL" id="EIW79537.1"/>
    </source>
</evidence>
<keyword evidence="1" id="KW-0444">Lipid biosynthesis</keyword>
<dbReference type="AlphaFoldDB" id="A0A5M3MKJ0"/>
<evidence type="ECO:0000313" key="9">
    <source>
        <dbReference type="Proteomes" id="UP000053558"/>
    </source>
</evidence>
<dbReference type="GeneID" id="19198569"/>
<dbReference type="Proteomes" id="UP000053558">
    <property type="component" value="Unassembled WGS sequence"/>
</dbReference>
<dbReference type="KEGG" id="cput:CONPUDRAFT_106101"/>
<dbReference type="GO" id="GO:0005811">
    <property type="term" value="C:lipid droplet"/>
    <property type="evidence" value="ECO:0007669"/>
    <property type="project" value="TreeGrafter"/>
</dbReference>
<evidence type="ECO:0000256" key="3">
    <source>
        <dbReference type="ARBA" id="ARBA00022955"/>
    </source>
</evidence>
<reference evidence="9" key="1">
    <citation type="journal article" date="2012" name="Science">
        <title>The Paleozoic origin of enzymatic lignin decomposition reconstructed from 31 fungal genomes.</title>
        <authorList>
            <person name="Floudas D."/>
            <person name="Binder M."/>
            <person name="Riley R."/>
            <person name="Barry K."/>
            <person name="Blanchette R.A."/>
            <person name="Henrissat B."/>
            <person name="Martinez A.T."/>
            <person name="Otillar R."/>
            <person name="Spatafora J.W."/>
            <person name="Yadav J.S."/>
            <person name="Aerts A."/>
            <person name="Benoit I."/>
            <person name="Boyd A."/>
            <person name="Carlson A."/>
            <person name="Copeland A."/>
            <person name="Coutinho P.M."/>
            <person name="de Vries R.P."/>
            <person name="Ferreira P."/>
            <person name="Findley K."/>
            <person name="Foster B."/>
            <person name="Gaskell J."/>
            <person name="Glotzer D."/>
            <person name="Gorecki P."/>
            <person name="Heitman J."/>
            <person name="Hesse C."/>
            <person name="Hori C."/>
            <person name="Igarashi K."/>
            <person name="Jurgens J.A."/>
            <person name="Kallen N."/>
            <person name="Kersten P."/>
            <person name="Kohler A."/>
            <person name="Kuees U."/>
            <person name="Kumar T.K.A."/>
            <person name="Kuo A."/>
            <person name="LaButti K."/>
            <person name="Larrondo L.F."/>
            <person name="Lindquist E."/>
            <person name="Ling A."/>
            <person name="Lombard V."/>
            <person name="Lucas S."/>
            <person name="Lundell T."/>
            <person name="Martin R."/>
            <person name="McLaughlin D.J."/>
            <person name="Morgenstern I."/>
            <person name="Morin E."/>
            <person name="Murat C."/>
            <person name="Nagy L.G."/>
            <person name="Nolan M."/>
            <person name="Ohm R.A."/>
            <person name="Patyshakuliyeva A."/>
            <person name="Rokas A."/>
            <person name="Ruiz-Duenas F.J."/>
            <person name="Sabat G."/>
            <person name="Salamov A."/>
            <person name="Samejima M."/>
            <person name="Schmutz J."/>
            <person name="Slot J.C."/>
            <person name="St John F."/>
            <person name="Stenlid J."/>
            <person name="Sun H."/>
            <person name="Sun S."/>
            <person name="Syed K."/>
            <person name="Tsang A."/>
            <person name="Wiebenga A."/>
            <person name="Young D."/>
            <person name="Pisabarro A."/>
            <person name="Eastwood D.C."/>
            <person name="Martin F."/>
            <person name="Cullen D."/>
            <person name="Grigoriev I.V."/>
            <person name="Hibbett D.S."/>
        </authorList>
    </citation>
    <scope>NUCLEOTIDE SEQUENCE [LARGE SCALE GENOMIC DNA]</scope>
    <source>
        <strain evidence="9">RWD-64-598 SS2</strain>
    </source>
</reference>
<comment type="similarity">
    <text evidence="6">Belongs to the short-chain dehydrogenases/reductases (SDR) family. ERG27 subfamily.</text>
</comment>
<keyword evidence="3" id="KW-0752">Steroid biosynthesis</keyword>
<dbReference type="InterPro" id="IPR051593">
    <property type="entry name" value="Ergosterol_Biosynth_ERG27"/>
</dbReference>
<evidence type="ECO:0000256" key="7">
    <source>
        <dbReference type="SAM" id="MobiDB-lite"/>
    </source>
</evidence>
<accession>A0A5M3MKJ0</accession>
<dbReference type="OrthoDB" id="9989144at2759"/>
<evidence type="ECO:0000256" key="5">
    <source>
        <dbReference type="ARBA" id="ARBA00023098"/>
    </source>
</evidence>
<dbReference type="InterPro" id="IPR036291">
    <property type="entry name" value="NAD(P)-bd_dom_sf"/>
</dbReference>
<feature type="region of interest" description="Disordered" evidence="7">
    <location>
        <begin position="272"/>
        <end position="293"/>
    </location>
</feature>